<accession>A0ABP0LPP2</accession>
<evidence type="ECO:0000256" key="1">
    <source>
        <dbReference type="SAM" id="MobiDB-lite"/>
    </source>
</evidence>
<feature type="region of interest" description="Disordered" evidence="1">
    <location>
        <begin position="1"/>
        <end position="55"/>
    </location>
</feature>
<name>A0ABP0LPP2_9DINO</name>
<dbReference type="Proteomes" id="UP001642464">
    <property type="component" value="Unassembled WGS sequence"/>
</dbReference>
<comment type="caution">
    <text evidence="2">The sequence shown here is derived from an EMBL/GenBank/DDBJ whole genome shotgun (WGS) entry which is preliminary data.</text>
</comment>
<sequence>MAPGRKRDRSRTPEVPWELLPNGNAVGIPSPSTAAPSRDRPANGRANGRPAAPAPVDPALLAAEAHEAERDAWRRLVILLAQLKGDRKVEQLLKEKHPELMQVADKCGASGKASLSLPAAKDAAREWFSRGLRGSNQHGPAARAKLCKQLAVALLERASSLSSGVPVSLVAEVLDKGRPEEEGPLICSLMARELRGSRYEGLWISRKGPSGHYYLGDEHEGANLPTTDKDGDPIHPRVHAVVKVVNEQLVISGFFLDPEDDTMSPAKVPIGPFLSVYFEGMSVREAAPVPFRSAVRGVLLDPKLKELQAGLPAGWEAPQLARLGRIFPPAVRESRSKKGVYFFAHPATGRSQMERPKA</sequence>
<gene>
    <name evidence="2" type="ORF">SCF082_LOCUS23343</name>
</gene>
<proteinExistence type="predicted"/>
<keyword evidence="3" id="KW-1185">Reference proteome</keyword>
<reference evidence="2 3" key="1">
    <citation type="submission" date="2024-02" db="EMBL/GenBank/DDBJ databases">
        <authorList>
            <person name="Chen Y."/>
            <person name="Shah S."/>
            <person name="Dougan E. K."/>
            <person name="Thang M."/>
            <person name="Chan C."/>
        </authorList>
    </citation>
    <scope>NUCLEOTIDE SEQUENCE [LARGE SCALE GENOMIC DNA]</scope>
</reference>
<dbReference type="EMBL" id="CAXAMM010016892">
    <property type="protein sequence ID" value="CAK9040014.1"/>
    <property type="molecule type" value="Genomic_DNA"/>
</dbReference>
<organism evidence="2 3">
    <name type="scientific">Durusdinium trenchii</name>
    <dbReference type="NCBI Taxonomy" id="1381693"/>
    <lineage>
        <taxon>Eukaryota</taxon>
        <taxon>Sar</taxon>
        <taxon>Alveolata</taxon>
        <taxon>Dinophyceae</taxon>
        <taxon>Suessiales</taxon>
        <taxon>Symbiodiniaceae</taxon>
        <taxon>Durusdinium</taxon>
    </lineage>
</organism>
<protein>
    <submittedName>
        <fullName evidence="2">Uncharacterized protein</fullName>
    </submittedName>
</protein>
<evidence type="ECO:0000313" key="3">
    <source>
        <dbReference type="Proteomes" id="UP001642464"/>
    </source>
</evidence>
<evidence type="ECO:0000313" key="2">
    <source>
        <dbReference type="EMBL" id="CAK9040014.1"/>
    </source>
</evidence>